<protein>
    <submittedName>
        <fullName evidence="2">Uncharacterized protein</fullName>
    </submittedName>
</protein>
<dbReference type="Proteomes" id="UP000326924">
    <property type="component" value="Unassembled WGS sequence"/>
</dbReference>
<dbReference type="InParanoid" id="A0A5J5FBG4"/>
<name>A0A5J5FBG4_9PEZI</name>
<comment type="caution">
    <text evidence="2">The sequence shown here is derived from an EMBL/GenBank/DDBJ whole genome shotgun (WGS) entry which is preliminary data.</text>
</comment>
<evidence type="ECO:0000256" key="1">
    <source>
        <dbReference type="SAM" id="MobiDB-lite"/>
    </source>
</evidence>
<gene>
    <name evidence="2" type="ORF">FN846DRAFT_885967</name>
</gene>
<feature type="region of interest" description="Disordered" evidence="1">
    <location>
        <begin position="52"/>
        <end position="93"/>
    </location>
</feature>
<feature type="region of interest" description="Disordered" evidence="1">
    <location>
        <begin position="1"/>
        <end position="24"/>
    </location>
</feature>
<keyword evidence="3" id="KW-1185">Reference proteome</keyword>
<evidence type="ECO:0000313" key="2">
    <source>
        <dbReference type="EMBL" id="KAA8914351.1"/>
    </source>
</evidence>
<accession>A0A5J5FBG4</accession>
<evidence type="ECO:0000313" key="3">
    <source>
        <dbReference type="Proteomes" id="UP000326924"/>
    </source>
</evidence>
<proteinExistence type="predicted"/>
<dbReference type="AlphaFoldDB" id="A0A5J5FBG4"/>
<sequence length="145" mass="15880">MYLEKEYPADDPKARRGNLVSGMRNGTSSISASYAGSPVATKMVTAVEKHRKIQPDAPVQSTGCQPTNGDPELFGYPDGVTMPMDESRQKAHHQRGWQILPSLCLSGTPLGTASPACESLEINFLIGWQHPHPSGPRCLRHRRTE</sequence>
<feature type="compositionally biased region" description="Basic and acidic residues" evidence="1">
    <location>
        <begin position="1"/>
        <end position="14"/>
    </location>
</feature>
<organism evidence="2 3">
    <name type="scientific">Sphaerosporella brunnea</name>
    <dbReference type="NCBI Taxonomy" id="1250544"/>
    <lineage>
        <taxon>Eukaryota</taxon>
        <taxon>Fungi</taxon>
        <taxon>Dikarya</taxon>
        <taxon>Ascomycota</taxon>
        <taxon>Pezizomycotina</taxon>
        <taxon>Pezizomycetes</taxon>
        <taxon>Pezizales</taxon>
        <taxon>Pyronemataceae</taxon>
        <taxon>Sphaerosporella</taxon>
    </lineage>
</organism>
<dbReference type="EMBL" id="VXIS01000006">
    <property type="protein sequence ID" value="KAA8914351.1"/>
    <property type="molecule type" value="Genomic_DNA"/>
</dbReference>
<feature type="compositionally biased region" description="Polar residues" evidence="1">
    <location>
        <begin position="59"/>
        <end position="68"/>
    </location>
</feature>
<reference evidence="2 3" key="1">
    <citation type="submission" date="2019-09" db="EMBL/GenBank/DDBJ databases">
        <title>Draft genome of the ectomycorrhizal ascomycete Sphaerosporella brunnea.</title>
        <authorList>
            <consortium name="DOE Joint Genome Institute"/>
            <person name="Benucci G.M."/>
            <person name="Marozzi G."/>
            <person name="Antonielli L."/>
            <person name="Sanchez S."/>
            <person name="Marco P."/>
            <person name="Wang X."/>
            <person name="Falini L.B."/>
            <person name="Barry K."/>
            <person name="Haridas S."/>
            <person name="Lipzen A."/>
            <person name="Labutti K."/>
            <person name="Grigoriev I.V."/>
            <person name="Murat C."/>
            <person name="Martin F."/>
            <person name="Albertini E."/>
            <person name="Donnini D."/>
            <person name="Bonito G."/>
        </authorList>
    </citation>
    <scope>NUCLEOTIDE SEQUENCE [LARGE SCALE GENOMIC DNA]</scope>
    <source>
        <strain evidence="2 3">Sb_GMNB300</strain>
    </source>
</reference>